<dbReference type="Proteomes" id="UP000054217">
    <property type="component" value="Unassembled WGS sequence"/>
</dbReference>
<name>A0A0C3IZA3_PISTI</name>
<keyword evidence="2" id="KW-1185">Reference proteome</keyword>
<dbReference type="AlphaFoldDB" id="A0A0C3IZA3"/>
<sequence length="70" mass="8030">MAFHQGEDCQKAPEDLYRCRVTGLPVGVERHVLHRQRQQCCVARRNRSDGRMVSTICPNNRVLVDIHESG</sequence>
<evidence type="ECO:0000313" key="2">
    <source>
        <dbReference type="Proteomes" id="UP000054217"/>
    </source>
</evidence>
<proteinExistence type="predicted"/>
<gene>
    <name evidence="1" type="ORF">M404DRAFT_1002560</name>
</gene>
<evidence type="ECO:0000313" key="1">
    <source>
        <dbReference type="EMBL" id="KIO02133.1"/>
    </source>
</evidence>
<reference evidence="1 2" key="1">
    <citation type="submission" date="2014-04" db="EMBL/GenBank/DDBJ databases">
        <authorList>
            <consortium name="DOE Joint Genome Institute"/>
            <person name="Kuo A."/>
            <person name="Kohler A."/>
            <person name="Costa M.D."/>
            <person name="Nagy L.G."/>
            <person name="Floudas D."/>
            <person name="Copeland A."/>
            <person name="Barry K.W."/>
            <person name="Cichocki N."/>
            <person name="Veneault-Fourrey C."/>
            <person name="LaButti K."/>
            <person name="Lindquist E.A."/>
            <person name="Lipzen A."/>
            <person name="Lundell T."/>
            <person name="Morin E."/>
            <person name="Murat C."/>
            <person name="Sun H."/>
            <person name="Tunlid A."/>
            <person name="Henrissat B."/>
            <person name="Grigoriev I.V."/>
            <person name="Hibbett D.S."/>
            <person name="Martin F."/>
            <person name="Nordberg H.P."/>
            <person name="Cantor M.N."/>
            <person name="Hua S.X."/>
        </authorList>
    </citation>
    <scope>NUCLEOTIDE SEQUENCE [LARGE SCALE GENOMIC DNA]</scope>
    <source>
        <strain evidence="1 2">Marx 270</strain>
    </source>
</reference>
<dbReference type="EMBL" id="KN831983">
    <property type="protein sequence ID" value="KIO02133.1"/>
    <property type="molecule type" value="Genomic_DNA"/>
</dbReference>
<protein>
    <submittedName>
        <fullName evidence="1">Uncharacterized protein</fullName>
    </submittedName>
</protein>
<dbReference type="HOGENOM" id="CLU_2758832_0_0_1"/>
<accession>A0A0C3IZA3</accession>
<reference evidence="2" key="2">
    <citation type="submission" date="2015-01" db="EMBL/GenBank/DDBJ databases">
        <title>Evolutionary Origins and Diversification of the Mycorrhizal Mutualists.</title>
        <authorList>
            <consortium name="DOE Joint Genome Institute"/>
            <consortium name="Mycorrhizal Genomics Consortium"/>
            <person name="Kohler A."/>
            <person name="Kuo A."/>
            <person name="Nagy L.G."/>
            <person name="Floudas D."/>
            <person name="Copeland A."/>
            <person name="Barry K.W."/>
            <person name="Cichocki N."/>
            <person name="Veneault-Fourrey C."/>
            <person name="LaButti K."/>
            <person name="Lindquist E.A."/>
            <person name="Lipzen A."/>
            <person name="Lundell T."/>
            <person name="Morin E."/>
            <person name="Murat C."/>
            <person name="Riley R."/>
            <person name="Ohm R."/>
            <person name="Sun H."/>
            <person name="Tunlid A."/>
            <person name="Henrissat B."/>
            <person name="Grigoriev I.V."/>
            <person name="Hibbett D.S."/>
            <person name="Martin F."/>
        </authorList>
    </citation>
    <scope>NUCLEOTIDE SEQUENCE [LARGE SCALE GENOMIC DNA]</scope>
    <source>
        <strain evidence="2">Marx 270</strain>
    </source>
</reference>
<organism evidence="1 2">
    <name type="scientific">Pisolithus tinctorius Marx 270</name>
    <dbReference type="NCBI Taxonomy" id="870435"/>
    <lineage>
        <taxon>Eukaryota</taxon>
        <taxon>Fungi</taxon>
        <taxon>Dikarya</taxon>
        <taxon>Basidiomycota</taxon>
        <taxon>Agaricomycotina</taxon>
        <taxon>Agaricomycetes</taxon>
        <taxon>Agaricomycetidae</taxon>
        <taxon>Boletales</taxon>
        <taxon>Sclerodermatineae</taxon>
        <taxon>Pisolithaceae</taxon>
        <taxon>Pisolithus</taxon>
    </lineage>
</organism>
<dbReference type="InParanoid" id="A0A0C3IZA3"/>